<feature type="compositionally biased region" description="Basic and acidic residues" evidence="1">
    <location>
        <begin position="330"/>
        <end position="341"/>
    </location>
</feature>
<reference evidence="2" key="1">
    <citation type="submission" date="2020-02" db="EMBL/GenBank/DDBJ databases">
        <authorList>
            <person name="Meier V. D."/>
        </authorList>
    </citation>
    <scope>NUCLEOTIDE SEQUENCE</scope>
    <source>
        <strain evidence="2">AVDCRST_MAG57</strain>
    </source>
</reference>
<feature type="compositionally biased region" description="Basic residues" evidence="1">
    <location>
        <begin position="313"/>
        <end position="326"/>
    </location>
</feature>
<accession>A0A6J4IUW9</accession>
<feature type="non-terminal residue" evidence="2">
    <location>
        <position position="1"/>
    </location>
</feature>
<protein>
    <submittedName>
        <fullName evidence="2">Uncharacterized MFS-type transporter</fullName>
    </submittedName>
</protein>
<feature type="compositionally biased region" description="Basic residues" evidence="1">
    <location>
        <begin position="68"/>
        <end position="77"/>
    </location>
</feature>
<feature type="region of interest" description="Disordered" evidence="1">
    <location>
        <begin position="303"/>
        <end position="475"/>
    </location>
</feature>
<gene>
    <name evidence="2" type="ORF">AVDCRST_MAG57-2660</name>
</gene>
<feature type="compositionally biased region" description="Basic residues" evidence="1">
    <location>
        <begin position="342"/>
        <end position="354"/>
    </location>
</feature>
<feature type="compositionally biased region" description="Basic residues" evidence="1">
    <location>
        <begin position="236"/>
        <end position="258"/>
    </location>
</feature>
<feature type="compositionally biased region" description="Basic and acidic residues" evidence="1">
    <location>
        <begin position="417"/>
        <end position="428"/>
    </location>
</feature>
<feature type="compositionally biased region" description="Basic residues" evidence="1">
    <location>
        <begin position="144"/>
        <end position="157"/>
    </location>
</feature>
<feature type="compositionally biased region" description="Basic residues" evidence="1">
    <location>
        <begin position="177"/>
        <end position="188"/>
    </location>
</feature>
<name>A0A6J4IUW9_9ACTN</name>
<feature type="compositionally biased region" description="Basic residues" evidence="1">
    <location>
        <begin position="103"/>
        <end position="115"/>
    </location>
</feature>
<evidence type="ECO:0000256" key="1">
    <source>
        <dbReference type="SAM" id="MobiDB-lite"/>
    </source>
</evidence>
<dbReference type="EMBL" id="CADCTI010000220">
    <property type="protein sequence ID" value="CAA9261415.1"/>
    <property type="molecule type" value="Genomic_DNA"/>
</dbReference>
<dbReference type="AlphaFoldDB" id="A0A6J4IUW9"/>
<organism evidence="2">
    <name type="scientific">uncultured Blastococcus sp</name>
    <dbReference type="NCBI Taxonomy" id="217144"/>
    <lineage>
        <taxon>Bacteria</taxon>
        <taxon>Bacillati</taxon>
        <taxon>Actinomycetota</taxon>
        <taxon>Actinomycetes</taxon>
        <taxon>Geodermatophilales</taxon>
        <taxon>Geodermatophilaceae</taxon>
        <taxon>Blastococcus</taxon>
        <taxon>environmental samples</taxon>
    </lineage>
</organism>
<evidence type="ECO:0000313" key="2">
    <source>
        <dbReference type="EMBL" id="CAA9261415.1"/>
    </source>
</evidence>
<proteinExistence type="predicted"/>
<feature type="compositionally biased region" description="Basic residues" evidence="1">
    <location>
        <begin position="31"/>
        <end position="44"/>
    </location>
</feature>
<feature type="compositionally biased region" description="Basic residues" evidence="1">
    <location>
        <begin position="197"/>
        <end position="218"/>
    </location>
</feature>
<feature type="compositionally biased region" description="Basic and acidic residues" evidence="1">
    <location>
        <begin position="355"/>
        <end position="383"/>
    </location>
</feature>
<feature type="region of interest" description="Disordered" evidence="1">
    <location>
        <begin position="1"/>
        <end position="277"/>
    </location>
</feature>
<sequence length="475" mass="53015">DDDRPTCRAAEPAPAAPAGVRPVRRGDRLQHRLRGPARHRRRPGLHPSHAAVGDLGVRPGLRWPAAPRRPRRRRARQHHDLPRGPVALRCRLAARRAGPDLRRPHRRPRPAGRRWRTPDPGNPGADQRRVRRGPGAQSGPGPVGRRRSHRAGRRLPAGRRPDRSLRLAVGLPGQRATRGHRSGRRRRGPAGQAAPRRFPRPRPARRPVHHRRRDRIRVHAGAGPGAGVDLVPRPGRPPRHRRPRRPLRRRGARCRRSHPPGGTAPPPPPRHRDGHHVPLHGVLRDRVLPVHRLLPGRARVLRPAGGAGVHAGRGGRSRRDRVHRAAARAPGDRAHPDDRAAPGRRRHARHRVRHGHAEPLRRSSSRDRRIEPGTGHRLDRDVRGGGQRGRARPAGHRLGPGLHHPADRCRSRPRGPGGDRERPGDRFAGRRRSGRDRSGLGRRGSGRPRTARCGAGCLLRPHRAPTGGRPRRRRL</sequence>
<feature type="compositionally biased region" description="Low complexity" evidence="1">
    <location>
        <begin position="8"/>
        <end position="21"/>
    </location>
</feature>
<feature type="non-terminal residue" evidence="2">
    <location>
        <position position="475"/>
    </location>
</feature>